<reference evidence="1" key="1">
    <citation type="submission" date="2020-02" db="EMBL/GenBank/DDBJ databases">
        <authorList>
            <person name="Gao J."/>
            <person name="Sun J."/>
        </authorList>
    </citation>
    <scope>NUCLEOTIDE SEQUENCE</scope>
    <source>
        <strain evidence="1">602-2</strain>
    </source>
</reference>
<proteinExistence type="predicted"/>
<accession>A0A6G4QY02</accession>
<dbReference type="AlphaFoldDB" id="A0A6G4QY02"/>
<dbReference type="EMBL" id="JAAKGT010000003">
    <property type="protein sequence ID" value="NGM49808.1"/>
    <property type="molecule type" value="Genomic_DNA"/>
</dbReference>
<organism evidence="1">
    <name type="scientific">Caulobacter sp. 602-2</name>
    <dbReference type="NCBI Taxonomy" id="2710887"/>
    <lineage>
        <taxon>Bacteria</taxon>
        <taxon>Pseudomonadati</taxon>
        <taxon>Pseudomonadota</taxon>
        <taxon>Alphaproteobacteria</taxon>
        <taxon>Caulobacterales</taxon>
        <taxon>Caulobacteraceae</taxon>
        <taxon>Caulobacter</taxon>
    </lineage>
</organism>
<gene>
    <name evidence="1" type="ORF">G5B46_09350</name>
</gene>
<sequence>MTQSFQPGGRPGRVPTDAFATVFENLDISLFDLARANLARQQKIVGRTFRNCHIDGPAVMLVLGRTTFDATNFGPSGGDIRNLILRPAGPTSVVGAIPVQDCQFIGCSFFSVGFTGPDAFLDQLLKLQAEA</sequence>
<dbReference type="RefSeq" id="WP_165258057.1">
    <property type="nucleotide sequence ID" value="NZ_JAAKGT010000003.1"/>
</dbReference>
<protein>
    <submittedName>
        <fullName evidence="1">Uncharacterized protein</fullName>
    </submittedName>
</protein>
<name>A0A6G4QY02_9CAUL</name>
<comment type="caution">
    <text evidence="1">The sequence shown here is derived from an EMBL/GenBank/DDBJ whole genome shotgun (WGS) entry which is preliminary data.</text>
</comment>
<evidence type="ECO:0000313" key="1">
    <source>
        <dbReference type="EMBL" id="NGM49808.1"/>
    </source>
</evidence>